<dbReference type="EMBL" id="FNXT01001281">
    <property type="protein sequence ID" value="SZX77348.1"/>
    <property type="molecule type" value="Genomic_DNA"/>
</dbReference>
<evidence type="ECO:0000256" key="5">
    <source>
        <dbReference type="SAM" id="Phobius"/>
    </source>
</evidence>
<proteinExistence type="predicted"/>
<feature type="transmembrane region" description="Helical" evidence="5">
    <location>
        <begin position="47"/>
        <end position="67"/>
    </location>
</feature>
<feature type="transmembrane region" description="Helical" evidence="5">
    <location>
        <begin position="153"/>
        <end position="174"/>
    </location>
</feature>
<evidence type="ECO:0000256" key="4">
    <source>
        <dbReference type="ARBA" id="ARBA00023136"/>
    </source>
</evidence>
<dbReference type="GO" id="GO:0016020">
    <property type="term" value="C:membrane"/>
    <property type="evidence" value="ECO:0007669"/>
    <property type="project" value="UniProtKB-SubCell"/>
</dbReference>
<evidence type="ECO:0000259" key="6">
    <source>
        <dbReference type="Pfam" id="PF01284"/>
    </source>
</evidence>
<feature type="transmembrane region" description="Helical" evidence="5">
    <location>
        <begin position="79"/>
        <end position="102"/>
    </location>
</feature>
<evidence type="ECO:0000256" key="3">
    <source>
        <dbReference type="ARBA" id="ARBA00022989"/>
    </source>
</evidence>
<evidence type="ECO:0000256" key="2">
    <source>
        <dbReference type="ARBA" id="ARBA00022692"/>
    </source>
</evidence>
<feature type="domain" description="MARVEL" evidence="6">
    <location>
        <begin position="16"/>
        <end position="169"/>
    </location>
</feature>
<keyword evidence="9" id="KW-1185">Reference proteome</keyword>
<dbReference type="EMBL" id="FNXT01000881">
    <property type="protein sequence ID" value="SZX68781.1"/>
    <property type="molecule type" value="Genomic_DNA"/>
</dbReference>
<name>A0A383VUA5_TETOB</name>
<sequence length="210" mass="22574">MERLSSARVRKALYTVSRLCQVILCIIVLACSAYEISRFGGLDPVNFAMFASITGMAISLLLVLGPAYNPVLAERLPGIIDCILSALWSLFFLATGGALAAYREFACATFSSYYWFNPYVWYGRRLLLAQDLPAAAGRSLLARPECGAWDATVAMSFLAFAAYAVSCVLAGLDIKDGKGLVKPRGFKPATPELPVASKGEKSTATLVNPV</sequence>
<dbReference type="PANTHER" id="PTHR28165">
    <property type="entry name" value="NON-CLASSICAL EXPORT PROTEIN 2-RELATED"/>
    <property type="match status" value="1"/>
</dbReference>
<feature type="transmembrane region" description="Helical" evidence="5">
    <location>
        <begin position="12"/>
        <end position="35"/>
    </location>
</feature>
<dbReference type="Pfam" id="PF01284">
    <property type="entry name" value="MARVEL"/>
    <property type="match status" value="1"/>
</dbReference>
<keyword evidence="3 5" id="KW-1133">Transmembrane helix</keyword>
<comment type="subcellular location">
    <subcellularLocation>
        <location evidence="1">Membrane</location>
        <topology evidence="1">Multi-pass membrane protein</topology>
    </subcellularLocation>
</comment>
<keyword evidence="4 5" id="KW-0472">Membrane</keyword>
<dbReference type="PANTHER" id="PTHR28165:SF1">
    <property type="entry name" value="NON-CLASSICAL EXPORT PROTEIN 2-RELATED"/>
    <property type="match status" value="1"/>
</dbReference>
<organism evidence="7 9">
    <name type="scientific">Tetradesmus obliquus</name>
    <name type="common">Green alga</name>
    <name type="synonym">Acutodesmus obliquus</name>
    <dbReference type="NCBI Taxonomy" id="3088"/>
    <lineage>
        <taxon>Eukaryota</taxon>
        <taxon>Viridiplantae</taxon>
        <taxon>Chlorophyta</taxon>
        <taxon>core chlorophytes</taxon>
        <taxon>Chlorophyceae</taxon>
        <taxon>CS clade</taxon>
        <taxon>Sphaeropleales</taxon>
        <taxon>Scenedesmaceae</taxon>
        <taxon>Tetradesmus</taxon>
    </lineage>
</organism>
<accession>A0A383VUA5</accession>
<dbReference type="PROSITE" id="PS51257">
    <property type="entry name" value="PROKAR_LIPOPROTEIN"/>
    <property type="match status" value="1"/>
</dbReference>
<dbReference type="AlphaFoldDB" id="A0A383VUA5"/>
<protein>
    <recommendedName>
        <fullName evidence="6">MARVEL domain-containing protein</fullName>
    </recommendedName>
</protein>
<dbReference type="Proteomes" id="UP000256970">
    <property type="component" value="Unassembled WGS sequence"/>
</dbReference>
<dbReference type="InterPro" id="IPR008253">
    <property type="entry name" value="Marvel"/>
</dbReference>
<evidence type="ECO:0000313" key="7">
    <source>
        <dbReference type="EMBL" id="SZX68781.1"/>
    </source>
</evidence>
<reference evidence="7 9" key="1">
    <citation type="submission" date="2016-10" db="EMBL/GenBank/DDBJ databases">
        <authorList>
            <person name="Cai Z."/>
        </authorList>
    </citation>
    <scope>NUCLEOTIDE SEQUENCE [LARGE SCALE GENOMIC DNA]</scope>
</reference>
<evidence type="ECO:0000256" key="1">
    <source>
        <dbReference type="ARBA" id="ARBA00004141"/>
    </source>
</evidence>
<keyword evidence="2 5" id="KW-0812">Transmembrane</keyword>
<evidence type="ECO:0000313" key="9">
    <source>
        <dbReference type="Proteomes" id="UP000256970"/>
    </source>
</evidence>
<dbReference type="InterPro" id="IPR052649">
    <property type="entry name" value="NCE102-like"/>
</dbReference>
<gene>
    <name evidence="8" type="ORF">BQ4739_LOCUS17705</name>
    <name evidence="7" type="ORF">BQ4739_LOCUS9099</name>
</gene>
<evidence type="ECO:0000313" key="8">
    <source>
        <dbReference type="EMBL" id="SZX77348.1"/>
    </source>
</evidence>